<reference evidence="1" key="1">
    <citation type="submission" date="2019-09" db="EMBL/GenBank/DDBJ databases">
        <title>Characterisation of the sponge microbiome using genome-centric metagenomics.</title>
        <authorList>
            <person name="Engelberts J.P."/>
            <person name="Robbins S.J."/>
            <person name="De Goeij J.M."/>
            <person name="Aranda M."/>
            <person name="Bell S.C."/>
            <person name="Webster N.S."/>
        </authorList>
    </citation>
    <scope>NUCLEOTIDE SEQUENCE</scope>
    <source>
        <strain evidence="1">SB0661_bin_32</strain>
    </source>
</reference>
<sequence length="110" mass="12107">MLRESYTAIVERSETLRGSFATEPYECGWAGEAIFFVRILERAGNLEGVTLHVQISPDGIRWCDEGTAITLGEEEVAFGKVAHFGNWLRLSGRLPHGASMRAIIALSLKA</sequence>
<dbReference type="AlphaFoldDB" id="A0A6B1D5R4"/>
<gene>
    <name evidence="1" type="ORF">F4X14_07565</name>
</gene>
<accession>A0A6B1D5R4</accession>
<comment type="caution">
    <text evidence="1">The sequence shown here is derived from an EMBL/GenBank/DDBJ whole genome shotgun (WGS) entry which is preliminary data.</text>
</comment>
<proteinExistence type="predicted"/>
<dbReference type="EMBL" id="VXMH01000034">
    <property type="protein sequence ID" value="MYC94813.1"/>
    <property type="molecule type" value="Genomic_DNA"/>
</dbReference>
<organism evidence="1">
    <name type="scientific">Caldilineaceae bacterium SB0661_bin_32</name>
    <dbReference type="NCBI Taxonomy" id="2605255"/>
    <lineage>
        <taxon>Bacteria</taxon>
        <taxon>Bacillati</taxon>
        <taxon>Chloroflexota</taxon>
        <taxon>Caldilineae</taxon>
        <taxon>Caldilineales</taxon>
        <taxon>Caldilineaceae</taxon>
    </lineage>
</organism>
<protein>
    <submittedName>
        <fullName evidence="1">Uncharacterized protein</fullName>
    </submittedName>
</protein>
<name>A0A6B1D5R4_9CHLR</name>
<evidence type="ECO:0000313" key="1">
    <source>
        <dbReference type="EMBL" id="MYC94813.1"/>
    </source>
</evidence>